<dbReference type="OrthoDB" id="7186766at2"/>
<dbReference type="InterPro" id="IPR006913">
    <property type="entry name" value="CENP-V/GFA"/>
</dbReference>
<comment type="similarity">
    <text evidence="1">Belongs to the Gfa family.</text>
</comment>
<evidence type="ECO:0000256" key="2">
    <source>
        <dbReference type="ARBA" id="ARBA00022723"/>
    </source>
</evidence>
<dbReference type="Pfam" id="PF04828">
    <property type="entry name" value="GFA"/>
    <property type="match status" value="1"/>
</dbReference>
<dbReference type="Proteomes" id="UP000435243">
    <property type="component" value="Unassembled WGS sequence"/>
</dbReference>
<reference evidence="6 7" key="1">
    <citation type="submission" date="2019-12" db="EMBL/GenBank/DDBJ databases">
        <title>Genomic-based taxomic classification of the family Erythrobacteraceae.</title>
        <authorList>
            <person name="Xu L."/>
        </authorList>
    </citation>
    <scope>NUCLEOTIDE SEQUENCE [LARGE SCALE GENOMIC DNA]</scope>
    <source>
        <strain evidence="6 7">JCM 16339</strain>
    </source>
</reference>
<keyword evidence="7" id="KW-1185">Reference proteome</keyword>
<dbReference type="GO" id="GO:0046872">
    <property type="term" value="F:metal ion binding"/>
    <property type="evidence" value="ECO:0007669"/>
    <property type="project" value="UniProtKB-KW"/>
</dbReference>
<protein>
    <submittedName>
        <fullName evidence="6">GFA family protein</fullName>
    </submittedName>
</protein>
<feature type="domain" description="CENP-V/GFA" evidence="5">
    <location>
        <begin position="2"/>
        <end position="117"/>
    </location>
</feature>
<gene>
    <name evidence="6" type="ORF">GRI32_07825</name>
</gene>
<dbReference type="EMBL" id="WTYY01000003">
    <property type="protein sequence ID" value="MXO88648.1"/>
    <property type="molecule type" value="Genomic_DNA"/>
</dbReference>
<evidence type="ECO:0000313" key="7">
    <source>
        <dbReference type="Proteomes" id="UP000435243"/>
    </source>
</evidence>
<evidence type="ECO:0000313" key="6">
    <source>
        <dbReference type="EMBL" id="MXO88648.1"/>
    </source>
</evidence>
<organism evidence="6 7">
    <name type="scientific">Alteraurantiacibacter aestuarii</name>
    <dbReference type="NCBI Taxonomy" id="650004"/>
    <lineage>
        <taxon>Bacteria</taxon>
        <taxon>Pseudomonadati</taxon>
        <taxon>Pseudomonadota</taxon>
        <taxon>Alphaproteobacteria</taxon>
        <taxon>Sphingomonadales</taxon>
        <taxon>Erythrobacteraceae</taxon>
        <taxon>Alteraurantiacibacter</taxon>
    </lineage>
</organism>
<keyword evidence="4" id="KW-0456">Lyase</keyword>
<evidence type="ECO:0000259" key="5">
    <source>
        <dbReference type="PROSITE" id="PS51891"/>
    </source>
</evidence>
<dbReference type="GO" id="GO:0016846">
    <property type="term" value="F:carbon-sulfur lyase activity"/>
    <property type="evidence" value="ECO:0007669"/>
    <property type="project" value="InterPro"/>
</dbReference>
<dbReference type="PANTHER" id="PTHR33337">
    <property type="entry name" value="GFA DOMAIN-CONTAINING PROTEIN"/>
    <property type="match status" value="1"/>
</dbReference>
<dbReference type="RefSeq" id="WP_160590873.1">
    <property type="nucleotide sequence ID" value="NZ_BAAAFP010000001.1"/>
</dbReference>
<dbReference type="SUPFAM" id="SSF51316">
    <property type="entry name" value="Mss4-like"/>
    <property type="match status" value="1"/>
</dbReference>
<dbReference type="PANTHER" id="PTHR33337:SF40">
    <property type="entry name" value="CENP-V_GFA DOMAIN-CONTAINING PROTEIN-RELATED"/>
    <property type="match status" value="1"/>
</dbReference>
<dbReference type="PROSITE" id="PS51891">
    <property type="entry name" value="CENP_V_GFA"/>
    <property type="match status" value="1"/>
</dbReference>
<proteinExistence type="inferred from homology"/>
<dbReference type="InterPro" id="IPR011057">
    <property type="entry name" value="Mss4-like_sf"/>
</dbReference>
<accession>A0A844ZLK0</accession>
<keyword evidence="2" id="KW-0479">Metal-binding</keyword>
<dbReference type="AlphaFoldDB" id="A0A844ZLK0"/>
<evidence type="ECO:0000256" key="3">
    <source>
        <dbReference type="ARBA" id="ARBA00022833"/>
    </source>
</evidence>
<keyword evidence="3" id="KW-0862">Zinc</keyword>
<sequence length="132" mass="14598">MITGGCRCGNIRYEAEGDSAHHALCHCRDCQMGSGAPMVAWIAFRSDSFRITRGEPSAYNGSGKSIRNFCGNCGTPLFFFNEDFLPGIVDIQTVTLDDPDEFAPTAHVQVAERRKWMETVSDLPEFERFPGG</sequence>
<evidence type="ECO:0000256" key="1">
    <source>
        <dbReference type="ARBA" id="ARBA00005495"/>
    </source>
</evidence>
<dbReference type="Gene3D" id="3.90.1590.10">
    <property type="entry name" value="glutathione-dependent formaldehyde- activating enzyme (gfa)"/>
    <property type="match status" value="1"/>
</dbReference>
<comment type="caution">
    <text evidence="6">The sequence shown here is derived from an EMBL/GenBank/DDBJ whole genome shotgun (WGS) entry which is preliminary data.</text>
</comment>
<evidence type="ECO:0000256" key="4">
    <source>
        <dbReference type="ARBA" id="ARBA00023239"/>
    </source>
</evidence>
<name>A0A844ZLK0_9SPHN</name>